<reference evidence="2 3" key="1">
    <citation type="submission" date="2023-05" db="EMBL/GenBank/DDBJ databases">
        <title>Adaptations of aquatic viruses from atmosphere-close ecosystems of the Central Arctic Ocean.</title>
        <authorList>
            <person name="Rahlff J."/>
            <person name="Holmfeldt K."/>
        </authorList>
    </citation>
    <scope>NUCLEOTIDE SEQUENCE [LARGE SCALE GENOMIC DNA]</scope>
    <source>
        <strain evidence="2 3">Arc14</strain>
    </source>
</reference>
<keyword evidence="1" id="KW-1133">Transmembrane helix</keyword>
<keyword evidence="3" id="KW-1185">Reference proteome</keyword>
<gene>
    <name evidence="2" type="ORF">QO192_05820</name>
</gene>
<feature type="transmembrane region" description="Helical" evidence="1">
    <location>
        <begin position="7"/>
        <end position="27"/>
    </location>
</feature>
<feature type="transmembrane region" description="Helical" evidence="1">
    <location>
        <begin position="119"/>
        <end position="138"/>
    </location>
</feature>
<evidence type="ECO:0000256" key="1">
    <source>
        <dbReference type="SAM" id="Phobius"/>
    </source>
</evidence>
<name>A0ABV4KAY1_9FLAO</name>
<accession>A0ABV4KAY1</accession>
<sequence>MKLSRELTNGLLIFIGIGIYFLIMQALNLSDLYYMRMLNIVFIFYFTNLTLKSNYKEGKNSFPINAKSALITSLTGVILSIISLAIYSDIKGGNKYIESLSDSFLFGGEPTIASYSTSLLFEGIVSAVIVSFTLLLFWKRRYPSDS</sequence>
<dbReference type="EMBL" id="JASMRN010000004">
    <property type="protein sequence ID" value="MEZ7514799.1"/>
    <property type="molecule type" value="Genomic_DNA"/>
</dbReference>
<evidence type="ECO:0000313" key="3">
    <source>
        <dbReference type="Proteomes" id="UP001568894"/>
    </source>
</evidence>
<dbReference type="Proteomes" id="UP001568894">
    <property type="component" value="Unassembled WGS sequence"/>
</dbReference>
<keyword evidence="1" id="KW-0812">Transmembrane</keyword>
<feature type="transmembrane region" description="Helical" evidence="1">
    <location>
        <begin position="71"/>
        <end position="90"/>
    </location>
</feature>
<proteinExistence type="predicted"/>
<feature type="transmembrane region" description="Helical" evidence="1">
    <location>
        <begin position="33"/>
        <end position="51"/>
    </location>
</feature>
<evidence type="ECO:0008006" key="4">
    <source>
        <dbReference type="Google" id="ProtNLM"/>
    </source>
</evidence>
<evidence type="ECO:0000313" key="2">
    <source>
        <dbReference type="EMBL" id="MEZ7514799.1"/>
    </source>
</evidence>
<dbReference type="RefSeq" id="WP_371568909.1">
    <property type="nucleotide sequence ID" value="NZ_JASMRN010000004.1"/>
</dbReference>
<comment type="caution">
    <text evidence="2">The sequence shown here is derived from an EMBL/GenBank/DDBJ whole genome shotgun (WGS) entry which is preliminary data.</text>
</comment>
<organism evidence="2 3">
    <name type="scientific">Flavobacterium frigidarium</name>
    <dbReference type="NCBI Taxonomy" id="99286"/>
    <lineage>
        <taxon>Bacteria</taxon>
        <taxon>Pseudomonadati</taxon>
        <taxon>Bacteroidota</taxon>
        <taxon>Flavobacteriia</taxon>
        <taxon>Flavobacteriales</taxon>
        <taxon>Flavobacteriaceae</taxon>
        <taxon>Flavobacterium</taxon>
    </lineage>
</organism>
<keyword evidence="1" id="KW-0472">Membrane</keyword>
<protein>
    <recommendedName>
        <fullName evidence="4">DUF4199 domain-containing protein</fullName>
    </recommendedName>
</protein>